<feature type="compositionally biased region" description="Polar residues" evidence="7">
    <location>
        <begin position="21"/>
        <end position="30"/>
    </location>
</feature>
<comment type="subcellular location">
    <subcellularLocation>
        <location evidence="1">Nucleus envelope</location>
    </subcellularLocation>
</comment>
<dbReference type="GO" id="GO:0016055">
    <property type="term" value="P:Wnt signaling pathway"/>
    <property type="evidence" value="ECO:0007669"/>
    <property type="project" value="UniProtKB-KW"/>
</dbReference>
<gene>
    <name evidence="8" type="ORF">DNTS_015195</name>
</gene>
<evidence type="ECO:0000256" key="7">
    <source>
        <dbReference type="SAM" id="MobiDB-lite"/>
    </source>
</evidence>
<dbReference type="Proteomes" id="UP000316079">
    <property type="component" value="Unassembled WGS sequence"/>
</dbReference>
<name>A0A553NJH4_9TELE</name>
<feature type="compositionally biased region" description="Acidic residues" evidence="7">
    <location>
        <begin position="1"/>
        <end position="10"/>
    </location>
</feature>
<dbReference type="GO" id="GO:0005635">
    <property type="term" value="C:nuclear envelope"/>
    <property type="evidence" value="ECO:0007669"/>
    <property type="project" value="UniProtKB-SubCell"/>
</dbReference>
<evidence type="ECO:0000256" key="1">
    <source>
        <dbReference type="ARBA" id="ARBA00004259"/>
    </source>
</evidence>
<dbReference type="Pfam" id="PF23999">
    <property type="entry name" value="CUSTOS"/>
    <property type="match status" value="1"/>
</dbReference>
<organism evidence="8 9">
    <name type="scientific">Danionella cerebrum</name>
    <dbReference type="NCBI Taxonomy" id="2873325"/>
    <lineage>
        <taxon>Eukaryota</taxon>
        <taxon>Metazoa</taxon>
        <taxon>Chordata</taxon>
        <taxon>Craniata</taxon>
        <taxon>Vertebrata</taxon>
        <taxon>Euteleostomi</taxon>
        <taxon>Actinopterygii</taxon>
        <taxon>Neopterygii</taxon>
        <taxon>Teleostei</taxon>
        <taxon>Ostariophysi</taxon>
        <taxon>Cypriniformes</taxon>
        <taxon>Danionidae</taxon>
        <taxon>Danioninae</taxon>
        <taxon>Danionella</taxon>
    </lineage>
</organism>
<feature type="compositionally biased region" description="Basic residues" evidence="7">
    <location>
        <begin position="171"/>
        <end position="182"/>
    </location>
</feature>
<keyword evidence="5" id="KW-0879">Wnt signaling pathway</keyword>
<reference evidence="8 9" key="1">
    <citation type="journal article" date="2019" name="Sci. Data">
        <title>Hybrid genome assembly and annotation of Danionella translucida.</title>
        <authorList>
            <person name="Kadobianskyi M."/>
            <person name="Schulze L."/>
            <person name="Schuelke M."/>
            <person name="Judkewitz B."/>
        </authorList>
    </citation>
    <scope>NUCLEOTIDE SEQUENCE [LARGE SCALE GENOMIC DNA]</scope>
    <source>
        <strain evidence="8 9">Bolton</strain>
    </source>
</reference>
<feature type="region of interest" description="Disordered" evidence="7">
    <location>
        <begin position="81"/>
        <end position="203"/>
    </location>
</feature>
<evidence type="ECO:0000256" key="3">
    <source>
        <dbReference type="ARBA" id="ARBA00013465"/>
    </source>
</evidence>
<evidence type="ECO:0000256" key="4">
    <source>
        <dbReference type="ARBA" id="ARBA00022473"/>
    </source>
</evidence>
<dbReference type="PANTHER" id="PTHR14482">
    <property type="entry name" value="CHROMOSOME 12 ORF 43 HOMOLOG"/>
    <property type="match status" value="1"/>
</dbReference>
<feature type="region of interest" description="Disordered" evidence="7">
    <location>
        <begin position="1"/>
        <end position="63"/>
    </location>
</feature>
<dbReference type="InterPro" id="IPR026694">
    <property type="entry name" value="CUSTOS"/>
</dbReference>
<evidence type="ECO:0000256" key="5">
    <source>
        <dbReference type="ARBA" id="ARBA00022687"/>
    </source>
</evidence>
<feature type="compositionally biased region" description="Basic and acidic residues" evidence="7">
    <location>
        <begin position="31"/>
        <end position="54"/>
    </location>
</feature>
<keyword evidence="9" id="KW-1185">Reference proteome</keyword>
<evidence type="ECO:0000313" key="9">
    <source>
        <dbReference type="Proteomes" id="UP000316079"/>
    </source>
</evidence>
<dbReference type="EMBL" id="SRMA01026904">
    <property type="protein sequence ID" value="TRY65585.1"/>
    <property type="molecule type" value="Genomic_DNA"/>
</dbReference>
<proteinExistence type="inferred from homology"/>
<keyword evidence="6" id="KW-0539">Nucleus</keyword>
<keyword evidence="4" id="KW-0217">Developmental protein</keyword>
<comment type="caution">
    <text evidence="8">The sequence shown here is derived from an EMBL/GenBank/DDBJ whole genome shotgun (WGS) entry which is preliminary data.</text>
</comment>
<sequence>MSNSSSEEENSALLKEAVWSFNPSDINTNGTDRDKNNQKPSRRAEVSKHEHDGNELGTTPEFQSHVAKKLGAILDGCISEVSSEKIEPGQSENRDDDDEGTWMEQSPPPPLKRKPVPSSSGSDSEMEMRFREAAVSAADILGPSTQQVLMDKSEEKGTPESQAGTVEKDTAKKKKKKKKKRNPSSFENGEKTTCETVLQGRGS</sequence>
<dbReference type="GO" id="GO:0060061">
    <property type="term" value="P:Spemann organizer formation"/>
    <property type="evidence" value="ECO:0007669"/>
    <property type="project" value="TreeGrafter"/>
</dbReference>
<comment type="similarity">
    <text evidence="2">Belongs to the CUSTOS family.</text>
</comment>
<dbReference type="PANTHER" id="PTHR14482:SF0">
    <property type="entry name" value="PROTEIN CUSTOS"/>
    <property type="match status" value="1"/>
</dbReference>
<dbReference type="AlphaFoldDB" id="A0A553NJH4"/>
<protein>
    <recommendedName>
        <fullName evidence="3">Protein CUSTOS</fullName>
    </recommendedName>
</protein>
<dbReference type="EMBL" id="SRMA01026904">
    <property type="protein sequence ID" value="TRY65586.1"/>
    <property type="molecule type" value="Genomic_DNA"/>
</dbReference>
<dbReference type="OrthoDB" id="10053459at2759"/>
<dbReference type="GO" id="GO:0030178">
    <property type="term" value="P:negative regulation of Wnt signaling pathway"/>
    <property type="evidence" value="ECO:0007669"/>
    <property type="project" value="TreeGrafter"/>
</dbReference>
<evidence type="ECO:0000256" key="6">
    <source>
        <dbReference type="ARBA" id="ARBA00023242"/>
    </source>
</evidence>
<evidence type="ECO:0000256" key="2">
    <source>
        <dbReference type="ARBA" id="ARBA00008632"/>
    </source>
</evidence>
<dbReference type="STRING" id="623744.A0A553NJH4"/>
<evidence type="ECO:0000313" key="8">
    <source>
        <dbReference type="EMBL" id="TRY65585.1"/>
    </source>
</evidence>
<reference evidence="8" key="2">
    <citation type="submission" date="2019-04" db="EMBL/GenBank/DDBJ databases">
        <authorList>
            <person name="Kadobianskyi M."/>
            <person name="Schulze L."/>
            <person name="Schuelke M."/>
            <person name="Judkewitz B."/>
        </authorList>
    </citation>
    <scope>NUCLEOTIDE SEQUENCE</scope>
    <source>
        <strain evidence="8">Bolton</strain>
        <tissue evidence="8">Whole-body</tissue>
    </source>
</reference>
<accession>A0A553NJH4</accession>